<evidence type="ECO:0000256" key="2">
    <source>
        <dbReference type="ARBA" id="ARBA00012438"/>
    </source>
</evidence>
<evidence type="ECO:0000313" key="13">
    <source>
        <dbReference type="EMBL" id="QIN84582.1"/>
    </source>
</evidence>
<feature type="region of interest" description="Disordered" evidence="10">
    <location>
        <begin position="1"/>
        <end position="26"/>
    </location>
</feature>
<name>A0A6G8QDR2_9ACTN</name>
<evidence type="ECO:0000256" key="4">
    <source>
        <dbReference type="ARBA" id="ARBA00022679"/>
    </source>
</evidence>
<feature type="transmembrane region" description="Helical" evidence="11">
    <location>
        <begin position="150"/>
        <end position="170"/>
    </location>
</feature>
<dbReference type="GO" id="GO:0046983">
    <property type="term" value="F:protein dimerization activity"/>
    <property type="evidence" value="ECO:0007669"/>
    <property type="project" value="InterPro"/>
</dbReference>
<dbReference type="PANTHER" id="PTHR24421">
    <property type="entry name" value="NITRATE/NITRITE SENSOR PROTEIN NARX-RELATED"/>
    <property type="match status" value="1"/>
</dbReference>
<evidence type="ECO:0000256" key="1">
    <source>
        <dbReference type="ARBA" id="ARBA00000085"/>
    </source>
</evidence>
<evidence type="ECO:0000256" key="6">
    <source>
        <dbReference type="ARBA" id="ARBA00022777"/>
    </source>
</evidence>
<evidence type="ECO:0000256" key="7">
    <source>
        <dbReference type="ARBA" id="ARBA00022840"/>
    </source>
</evidence>
<evidence type="ECO:0000256" key="11">
    <source>
        <dbReference type="SAM" id="Phobius"/>
    </source>
</evidence>
<dbReference type="Pfam" id="PF23539">
    <property type="entry name" value="DUF7134"/>
    <property type="match status" value="1"/>
</dbReference>
<keyword evidence="11" id="KW-0812">Transmembrane</keyword>
<keyword evidence="7" id="KW-0067">ATP-binding</keyword>
<evidence type="ECO:0000256" key="9">
    <source>
        <dbReference type="SAM" id="Coils"/>
    </source>
</evidence>
<keyword evidence="3" id="KW-0597">Phosphoprotein</keyword>
<dbReference type="GO" id="GO:0000155">
    <property type="term" value="F:phosphorelay sensor kinase activity"/>
    <property type="evidence" value="ECO:0007669"/>
    <property type="project" value="InterPro"/>
</dbReference>
<dbReference type="InterPro" id="IPR005467">
    <property type="entry name" value="His_kinase_dom"/>
</dbReference>
<keyword evidence="8" id="KW-0902">Two-component regulatory system</keyword>
<keyword evidence="4" id="KW-0808">Transferase</keyword>
<evidence type="ECO:0000256" key="8">
    <source>
        <dbReference type="ARBA" id="ARBA00023012"/>
    </source>
</evidence>
<keyword evidence="9" id="KW-0175">Coiled coil</keyword>
<feature type="compositionally biased region" description="Gly residues" evidence="10">
    <location>
        <begin position="360"/>
        <end position="376"/>
    </location>
</feature>
<keyword evidence="6 13" id="KW-0418">Kinase</keyword>
<dbReference type="SUPFAM" id="SSF55874">
    <property type="entry name" value="ATPase domain of HSP90 chaperone/DNA topoisomerase II/histidine kinase"/>
    <property type="match status" value="1"/>
</dbReference>
<gene>
    <name evidence="13" type="ORF">GBA63_19470</name>
</gene>
<evidence type="ECO:0000259" key="12">
    <source>
        <dbReference type="PROSITE" id="PS50109"/>
    </source>
</evidence>
<dbReference type="Gene3D" id="1.20.5.1930">
    <property type="match status" value="1"/>
</dbReference>
<feature type="transmembrane region" description="Helical" evidence="11">
    <location>
        <begin position="91"/>
        <end position="117"/>
    </location>
</feature>
<dbReference type="Pfam" id="PF02518">
    <property type="entry name" value="HATPase_c"/>
    <property type="match status" value="1"/>
</dbReference>
<feature type="region of interest" description="Disordered" evidence="10">
    <location>
        <begin position="355"/>
        <end position="377"/>
    </location>
</feature>
<keyword evidence="11" id="KW-0472">Membrane</keyword>
<dbReference type="PANTHER" id="PTHR24421:SF10">
    <property type="entry name" value="NITRATE_NITRITE SENSOR PROTEIN NARQ"/>
    <property type="match status" value="1"/>
</dbReference>
<feature type="transmembrane region" description="Helical" evidence="11">
    <location>
        <begin position="35"/>
        <end position="54"/>
    </location>
</feature>
<dbReference type="Gene3D" id="3.30.565.10">
    <property type="entry name" value="Histidine kinase-like ATPase, C-terminal domain"/>
    <property type="match status" value="1"/>
</dbReference>
<dbReference type="EC" id="2.7.13.3" evidence="2"/>
<dbReference type="SMART" id="SM00387">
    <property type="entry name" value="HATPase_c"/>
    <property type="match status" value="1"/>
</dbReference>
<feature type="coiled-coil region" evidence="9">
    <location>
        <begin position="181"/>
        <end position="208"/>
    </location>
</feature>
<dbReference type="CDD" id="cd16917">
    <property type="entry name" value="HATPase_UhpB-NarQ-NarX-like"/>
    <property type="match status" value="1"/>
</dbReference>
<dbReference type="Pfam" id="PF07730">
    <property type="entry name" value="HisKA_3"/>
    <property type="match status" value="1"/>
</dbReference>
<reference evidence="13 14" key="1">
    <citation type="submission" date="2019-10" db="EMBL/GenBank/DDBJ databases">
        <title>Rubrobacter sp nov SCSIO 52090 isolated from a deep-sea sediment in the South China Sea.</title>
        <authorList>
            <person name="Chen R.W."/>
        </authorList>
    </citation>
    <scope>NUCLEOTIDE SEQUENCE [LARGE SCALE GENOMIC DNA]</scope>
    <source>
        <strain evidence="13 14">SCSIO 52909</strain>
    </source>
</reference>
<dbReference type="InterPro" id="IPR036890">
    <property type="entry name" value="HATPase_C_sf"/>
</dbReference>
<dbReference type="InterPro" id="IPR011712">
    <property type="entry name" value="Sig_transdc_His_kin_sub3_dim/P"/>
</dbReference>
<dbReference type="Proteomes" id="UP000501452">
    <property type="component" value="Chromosome"/>
</dbReference>
<dbReference type="EMBL" id="CP045119">
    <property type="protein sequence ID" value="QIN84582.1"/>
    <property type="molecule type" value="Genomic_DNA"/>
</dbReference>
<feature type="transmembrane region" description="Helical" evidence="11">
    <location>
        <begin position="123"/>
        <end position="143"/>
    </location>
</feature>
<evidence type="ECO:0000313" key="14">
    <source>
        <dbReference type="Proteomes" id="UP000501452"/>
    </source>
</evidence>
<proteinExistence type="predicted"/>
<evidence type="ECO:0000256" key="3">
    <source>
        <dbReference type="ARBA" id="ARBA00022553"/>
    </source>
</evidence>
<protein>
    <recommendedName>
        <fullName evidence="2">histidine kinase</fullName>
        <ecNumber evidence="2">2.7.13.3</ecNumber>
    </recommendedName>
</protein>
<comment type="catalytic activity">
    <reaction evidence="1">
        <text>ATP + protein L-histidine = ADP + protein N-phospho-L-histidine.</text>
        <dbReference type="EC" id="2.7.13.3"/>
    </reaction>
</comment>
<feature type="transmembrane region" description="Helical" evidence="11">
    <location>
        <begin position="60"/>
        <end position="79"/>
    </location>
</feature>
<evidence type="ECO:0000256" key="5">
    <source>
        <dbReference type="ARBA" id="ARBA00022741"/>
    </source>
</evidence>
<keyword evidence="11" id="KW-1133">Transmembrane helix</keyword>
<keyword evidence="5" id="KW-0547">Nucleotide-binding</keyword>
<dbReference type="InterPro" id="IPR055558">
    <property type="entry name" value="DUF7134"/>
</dbReference>
<evidence type="ECO:0000256" key="10">
    <source>
        <dbReference type="SAM" id="MobiDB-lite"/>
    </source>
</evidence>
<dbReference type="KEGG" id="rub:GBA63_19470"/>
<dbReference type="PROSITE" id="PS50109">
    <property type="entry name" value="HIS_KIN"/>
    <property type="match status" value="1"/>
</dbReference>
<dbReference type="AlphaFoldDB" id="A0A6G8QDR2"/>
<keyword evidence="14" id="KW-1185">Reference proteome</keyword>
<dbReference type="InterPro" id="IPR050482">
    <property type="entry name" value="Sensor_HK_TwoCompSys"/>
</dbReference>
<organism evidence="13 14">
    <name type="scientific">Rubrobacter tropicus</name>
    <dbReference type="NCBI Taxonomy" id="2653851"/>
    <lineage>
        <taxon>Bacteria</taxon>
        <taxon>Bacillati</taxon>
        <taxon>Actinomycetota</taxon>
        <taxon>Rubrobacteria</taxon>
        <taxon>Rubrobacterales</taxon>
        <taxon>Rubrobacteraceae</taxon>
        <taxon>Rubrobacter</taxon>
    </lineage>
</organism>
<dbReference type="GO" id="GO:0005524">
    <property type="term" value="F:ATP binding"/>
    <property type="evidence" value="ECO:0007669"/>
    <property type="project" value="UniProtKB-KW"/>
</dbReference>
<feature type="domain" description="Histidine kinase" evidence="12">
    <location>
        <begin position="318"/>
        <end position="410"/>
    </location>
</feature>
<dbReference type="GO" id="GO:0016020">
    <property type="term" value="C:membrane"/>
    <property type="evidence" value="ECO:0007669"/>
    <property type="project" value="InterPro"/>
</dbReference>
<sequence length="412" mass="44334">MRGTARTGEQRDEGVTDVGPGLKGASSSWLRERPWLVDVVVALAVFAYNLPIQVRYVPDGLWPGTGTVVAVGLCAPYVLRQRHPLPVFGIILLTAWLQLVLGVGFIPADIMLAFALYNVAVRFQWPISAPAAAAVVLWVLLAVGPRLEEYYLSPSDLGLLVLVVVTAWTWGTTVRIRRDYVDGLKERARQLEREQESQARIVAAAERARIAREIHDIVSHSLSVVVVMAEGASLKVHSEPERAEQAMLTVRDTGRDALAEMRRMLDVLRDGEPGSRAPSPGIAQLGRLIEESRTSGLPVEMTLRGEPVEVSAGVDLVVYRVIQEALTNARKHAGPLLSKVAVRLRYGGDSLEVRVTDDGQGPGARPGSEPGGGHGLVGMRERVAAYGGKLRTGPRPGGGFEVVATLPIGGGD</sequence>
<accession>A0A6G8QDR2</accession>
<dbReference type="InterPro" id="IPR003594">
    <property type="entry name" value="HATPase_dom"/>
</dbReference>